<dbReference type="OrthoDB" id="9805698at2"/>
<proteinExistence type="predicted"/>
<protein>
    <submittedName>
        <fullName evidence="3">tRNA nucleotidyltransferase</fullName>
    </submittedName>
</protein>
<dbReference type="PANTHER" id="PTHR47545:SF1">
    <property type="entry name" value="MULTIFUNCTIONAL CCA PROTEIN"/>
    <property type="match status" value="1"/>
</dbReference>
<dbReference type="PROSITE" id="PS51831">
    <property type="entry name" value="HD"/>
    <property type="match status" value="1"/>
</dbReference>
<dbReference type="InterPro" id="IPR006674">
    <property type="entry name" value="HD_domain"/>
</dbReference>
<reference evidence="4" key="1">
    <citation type="submission" date="2016-03" db="EMBL/GenBank/DDBJ databases">
        <title>Complete genome sequence of Solimmundus cernigliae, representing a novel lineage of polycyclic aromatic hydrocarbon degraders within the Gammaproteobacteria.</title>
        <authorList>
            <person name="Singleton D.R."/>
            <person name="Dickey A.N."/>
            <person name="Scholl E.H."/>
            <person name="Wright F.A."/>
            <person name="Aitken M.D."/>
        </authorList>
    </citation>
    <scope>NUCLEOTIDE SEQUENCE [LARGE SCALE GENOMIC DNA]</scope>
    <source>
        <strain evidence="4">TR3.2</strain>
    </source>
</reference>
<accession>A0A1B1YPV3</accession>
<dbReference type="InParanoid" id="A0A1B1YPV3"/>
<feature type="domain" description="HD" evidence="2">
    <location>
        <begin position="106"/>
        <end position="207"/>
    </location>
</feature>
<dbReference type="GO" id="GO:0016740">
    <property type="term" value="F:transferase activity"/>
    <property type="evidence" value="ECO:0007669"/>
    <property type="project" value="UniProtKB-KW"/>
</dbReference>
<gene>
    <name evidence="3" type="ORF">PG2T_00360</name>
</gene>
<dbReference type="STRING" id="1810504.PG2T_00360"/>
<organism evidence="3 4">
    <name type="scientific">Immundisolibacter cernigliae</name>
    <dbReference type="NCBI Taxonomy" id="1810504"/>
    <lineage>
        <taxon>Bacteria</taxon>
        <taxon>Pseudomonadati</taxon>
        <taxon>Pseudomonadota</taxon>
        <taxon>Gammaproteobacteria</taxon>
        <taxon>Immundisolibacterales</taxon>
        <taxon>Immundisolibacteraceae</taxon>
        <taxon>Immundisolibacter</taxon>
    </lineage>
</organism>
<dbReference type="GO" id="GO:0000166">
    <property type="term" value="F:nucleotide binding"/>
    <property type="evidence" value="ECO:0007669"/>
    <property type="project" value="UniProtKB-KW"/>
</dbReference>
<evidence type="ECO:0000256" key="1">
    <source>
        <dbReference type="ARBA" id="ARBA00022741"/>
    </source>
</evidence>
<keyword evidence="4" id="KW-1185">Reference proteome</keyword>
<name>A0A1B1YPV3_9GAMM</name>
<keyword evidence="1" id="KW-0547">Nucleotide-binding</keyword>
<evidence type="ECO:0000313" key="4">
    <source>
        <dbReference type="Proteomes" id="UP000092952"/>
    </source>
</evidence>
<dbReference type="SUPFAM" id="SSF81891">
    <property type="entry name" value="Poly A polymerase C-terminal region-like"/>
    <property type="match status" value="1"/>
</dbReference>
<evidence type="ECO:0000259" key="2">
    <source>
        <dbReference type="PROSITE" id="PS51831"/>
    </source>
</evidence>
<dbReference type="InterPro" id="IPR050124">
    <property type="entry name" value="tRNA_CCA-adding_enzyme"/>
</dbReference>
<dbReference type="AlphaFoldDB" id="A0A1B1YPV3"/>
<dbReference type="PANTHER" id="PTHR47545">
    <property type="entry name" value="MULTIFUNCTIONAL CCA PROTEIN"/>
    <property type="match status" value="1"/>
</dbReference>
<dbReference type="EMBL" id="CP014671">
    <property type="protein sequence ID" value="ANX02799.1"/>
    <property type="molecule type" value="Genomic_DNA"/>
</dbReference>
<sequence length="281" mass="29737">MPMPADLVQTEPGLAVLRMAALLAEDDGALDEELLDAMAGHTLRGALRVTPGPAMWPELQRGLMACGPSRMLAALRLSGALGAVLPELAALFGVPQLGADQRSVDIGLHTLNALAEAARCDAPLPVRFALLVMNVGKSDSPPEHLPIHYRHIERGGPRIEAICARLGVPAACRELALLALAECERVHRVSEVRAGPVAAMLARLGAFDRPQRFEALLQVCACDYRAHGEGFGPVYPKAELLHAALRACRDVAGDADDIELARAQAIAAALGSQRWSADGNV</sequence>
<dbReference type="KEGG" id="gbi:PG2T_00360"/>
<dbReference type="Gene3D" id="1.10.3090.10">
    <property type="entry name" value="cca-adding enzyme, domain 2"/>
    <property type="match status" value="1"/>
</dbReference>
<dbReference type="Proteomes" id="UP000092952">
    <property type="component" value="Chromosome"/>
</dbReference>
<evidence type="ECO:0000313" key="3">
    <source>
        <dbReference type="EMBL" id="ANX02799.1"/>
    </source>
</evidence>
<keyword evidence="3" id="KW-0808">Transferase</keyword>